<name>A0A084SYL1_9BACT</name>
<dbReference type="PANTHER" id="PTHR43092">
    <property type="entry name" value="L-CYSTEINE DESULFHYDRASE"/>
    <property type="match status" value="1"/>
</dbReference>
<dbReference type="Pfam" id="PF00266">
    <property type="entry name" value="Aminotran_5"/>
    <property type="match status" value="1"/>
</dbReference>
<dbReference type="InterPro" id="IPR015424">
    <property type="entry name" value="PyrdxlP-dep_Trfase"/>
</dbReference>
<dbReference type="RefSeq" id="WP_043391904.1">
    <property type="nucleotide sequence ID" value="NZ_JPMI01000047.1"/>
</dbReference>
<dbReference type="EMBL" id="JPMI01000047">
    <property type="protein sequence ID" value="KFA93546.1"/>
    <property type="molecule type" value="Genomic_DNA"/>
</dbReference>
<dbReference type="InterPro" id="IPR015421">
    <property type="entry name" value="PyrdxlP-dep_Trfase_major"/>
</dbReference>
<accession>A0A084SYL1</accession>
<dbReference type="Gene3D" id="3.40.640.10">
    <property type="entry name" value="Type I PLP-dependent aspartate aminotransferase-like (Major domain)"/>
    <property type="match status" value="1"/>
</dbReference>
<dbReference type="InterPro" id="IPR015422">
    <property type="entry name" value="PyrdxlP-dep_Trfase_small"/>
</dbReference>
<organism evidence="3 4">
    <name type="scientific">Archangium violaceum Cb vi76</name>
    <dbReference type="NCBI Taxonomy" id="1406225"/>
    <lineage>
        <taxon>Bacteria</taxon>
        <taxon>Pseudomonadati</taxon>
        <taxon>Myxococcota</taxon>
        <taxon>Myxococcia</taxon>
        <taxon>Myxococcales</taxon>
        <taxon>Cystobacterineae</taxon>
        <taxon>Archangiaceae</taxon>
        <taxon>Archangium</taxon>
    </lineage>
</organism>
<gene>
    <name evidence="3" type="ORF">Q664_08450</name>
</gene>
<dbReference type="Proteomes" id="UP000028547">
    <property type="component" value="Unassembled WGS sequence"/>
</dbReference>
<sequence length="394" mass="43678">MDASPFRSHWSLDPEVTFLNHGSFGACPTRVLEEQSRLRARLEAEPVRFLHRELEPLADAARAALGDFLDVNPDDLAFVNNATTGVNTVLRSLRFAPGDELLTTDHEYNASRNALDFVASQWGVKVVVVKLPWPVPSPQSVVDTVLSHVTLNTRLLLIDHISSQTALVMPVAGLIRALRERGIETLVDGAHGPGQVPLSLHRLGAGYYTGNCHKWMCAPKGAAFLYVRKDLQPGIRPLVISHGYNSRRTDRSRFRLEFDWLGTDDPTPFLCIPKALEVVGGMLPGGWPEVMAHNHAKALAARTLLCQRLKVVPRCPEDMVGSMATVPLPDGFPAEPSVLGLDPLQDRLLSEYRIEVPIVPWPKAPHRHVRLSAQLYNSHTEYQRLAEALEALVR</sequence>
<keyword evidence="1" id="KW-0663">Pyridoxal phosphate</keyword>
<dbReference type="InterPro" id="IPR000192">
    <property type="entry name" value="Aminotrans_V_dom"/>
</dbReference>
<dbReference type="PROSITE" id="PS51257">
    <property type="entry name" value="PROKAR_LIPOPROTEIN"/>
    <property type="match status" value="1"/>
</dbReference>
<evidence type="ECO:0000259" key="2">
    <source>
        <dbReference type="Pfam" id="PF00266"/>
    </source>
</evidence>
<evidence type="ECO:0000313" key="3">
    <source>
        <dbReference type="EMBL" id="KFA93546.1"/>
    </source>
</evidence>
<protein>
    <submittedName>
        <fullName evidence="3">Penicillin epimerase</fullName>
    </submittedName>
</protein>
<dbReference type="Gene3D" id="3.90.1150.10">
    <property type="entry name" value="Aspartate Aminotransferase, domain 1"/>
    <property type="match status" value="1"/>
</dbReference>
<reference evidence="3 4" key="1">
    <citation type="submission" date="2014-07" db="EMBL/GenBank/DDBJ databases">
        <title>Draft Genome Sequence of Gephyronic Acid Producer, Cystobacter violaceus Strain Cb vi76.</title>
        <authorList>
            <person name="Stevens D.C."/>
            <person name="Young J."/>
            <person name="Carmichael R."/>
            <person name="Tan J."/>
            <person name="Taylor R.E."/>
        </authorList>
    </citation>
    <scope>NUCLEOTIDE SEQUENCE [LARGE SCALE GENOMIC DNA]</scope>
    <source>
        <strain evidence="3 4">Cb vi76</strain>
    </source>
</reference>
<feature type="domain" description="Aminotransferase class V" evidence="2">
    <location>
        <begin position="28"/>
        <end position="243"/>
    </location>
</feature>
<dbReference type="AlphaFoldDB" id="A0A084SYL1"/>
<evidence type="ECO:0000313" key="4">
    <source>
        <dbReference type="Proteomes" id="UP000028547"/>
    </source>
</evidence>
<dbReference type="PANTHER" id="PTHR43092:SF2">
    <property type="entry name" value="HERCYNYLCYSTEINE SULFOXIDE LYASE"/>
    <property type="match status" value="1"/>
</dbReference>
<evidence type="ECO:0000256" key="1">
    <source>
        <dbReference type="ARBA" id="ARBA00022898"/>
    </source>
</evidence>
<comment type="caution">
    <text evidence="3">The sequence shown here is derived from an EMBL/GenBank/DDBJ whole genome shotgun (WGS) entry which is preliminary data.</text>
</comment>
<proteinExistence type="predicted"/>
<dbReference type="SUPFAM" id="SSF53383">
    <property type="entry name" value="PLP-dependent transferases"/>
    <property type="match status" value="1"/>
</dbReference>